<dbReference type="SUPFAM" id="SSF143492">
    <property type="entry name" value="Prenyltransferase-like"/>
    <property type="match status" value="1"/>
</dbReference>
<name>A0A194UPZ2_CYTMA</name>
<organism evidence="1 2">
    <name type="scientific">Cytospora mali</name>
    <name type="common">Apple Valsa canker fungus</name>
    <name type="synonym">Valsa mali</name>
    <dbReference type="NCBI Taxonomy" id="578113"/>
    <lineage>
        <taxon>Eukaryota</taxon>
        <taxon>Fungi</taxon>
        <taxon>Dikarya</taxon>
        <taxon>Ascomycota</taxon>
        <taxon>Pezizomycotina</taxon>
        <taxon>Sordariomycetes</taxon>
        <taxon>Sordariomycetidae</taxon>
        <taxon>Diaporthales</taxon>
        <taxon>Cytosporaceae</taxon>
        <taxon>Cytospora</taxon>
    </lineage>
</organism>
<dbReference type="Proteomes" id="UP000078576">
    <property type="component" value="Unassembled WGS sequence"/>
</dbReference>
<proteinExistence type="predicted"/>
<evidence type="ECO:0000313" key="2">
    <source>
        <dbReference type="Proteomes" id="UP000078576"/>
    </source>
</evidence>
<dbReference type="InterPro" id="IPR020965">
    <property type="entry name" value="Prenyltransferase_CloQ"/>
</dbReference>
<reference evidence="2" key="1">
    <citation type="submission" date="2014-12" db="EMBL/GenBank/DDBJ databases">
        <title>Genome Sequence of Valsa Canker Pathogens Uncovers a Specific Adaption of Colonization on Woody Bark.</title>
        <authorList>
            <person name="Yin Z."/>
            <person name="Liu H."/>
            <person name="Gao X."/>
            <person name="Li Z."/>
            <person name="Song N."/>
            <person name="Ke X."/>
            <person name="Dai Q."/>
            <person name="Wu Y."/>
            <person name="Sun Y."/>
            <person name="Xu J.-R."/>
            <person name="Kang Z.K."/>
            <person name="Wang L."/>
            <person name="Huang L."/>
        </authorList>
    </citation>
    <scope>NUCLEOTIDE SEQUENCE [LARGE SCALE GENOMIC DNA]</scope>
    <source>
        <strain evidence="2">SXYL134</strain>
    </source>
</reference>
<evidence type="ECO:0000313" key="1">
    <source>
        <dbReference type="EMBL" id="KUI53711.1"/>
    </source>
</evidence>
<dbReference type="AlphaFoldDB" id="A0A194UPZ2"/>
<dbReference type="EMBL" id="KN714670">
    <property type="protein sequence ID" value="KUI53711.1"/>
    <property type="molecule type" value="Genomic_DNA"/>
</dbReference>
<dbReference type="OrthoDB" id="3913316at2759"/>
<gene>
    <name evidence="1" type="ORF">VP1G_01144</name>
</gene>
<accession>A0A194UPZ2</accession>
<keyword evidence="2" id="KW-1185">Reference proteome</keyword>
<sequence length="304" mass="33786">MSTTSERVPFVEAQFLEDVKKTSEDMEAPYDEKVVKEVINAHSDLMYESALQIRGSDKPGVALLFRLLMNTAADTVDMAIKHGWLHPDDPMVVLAKSARAHFKGAVEQPEFTVNKGCDGLLMYLGGLQPLDEVLAIPGLPDSIKAHKQQFLGMSLDQIVCLHFQYAEQLVSFFFLAQGPLSKQVLDQLVAMCGAPAPSDSVYQDIIGVLLDSPYYLTVVLDYSTGKIVKIETHLLFPIKLPPGMNIPEVGERLTSFFDMPSYEYEDMDILSFSFGDDRQGTILALRGYCGGLRSLFKHWNIIGV</sequence>
<dbReference type="Pfam" id="PF11468">
    <property type="entry name" value="PTase_Orf2"/>
    <property type="match status" value="1"/>
</dbReference>
<dbReference type="InterPro" id="IPR036239">
    <property type="entry name" value="PrenylTrfase-like_sf"/>
</dbReference>
<protein>
    <submittedName>
        <fullName evidence="1">4-hydroxyphenylpyruvate 3-dimethylallyltransferase</fullName>
    </submittedName>
</protein>
<dbReference type="GO" id="GO:0016740">
    <property type="term" value="F:transferase activity"/>
    <property type="evidence" value="ECO:0007669"/>
    <property type="project" value="InterPro"/>
</dbReference>